<comment type="caution">
    <text evidence="1">The sequence shown here is derived from an EMBL/GenBank/DDBJ whole genome shotgun (WGS) entry which is preliminary data.</text>
</comment>
<dbReference type="EMBL" id="MGHD01000003">
    <property type="protein sequence ID" value="OGM60785.1"/>
    <property type="molecule type" value="Genomic_DNA"/>
</dbReference>
<evidence type="ECO:0000313" key="2">
    <source>
        <dbReference type="Proteomes" id="UP000176404"/>
    </source>
</evidence>
<protein>
    <submittedName>
        <fullName evidence="1">Uncharacterized protein</fullName>
    </submittedName>
</protein>
<dbReference type="STRING" id="1802517.A2892_01950"/>
<name>A0A1F8BBN2_9BACT</name>
<accession>A0A1F8BBN2</accession>
<gene>
    <name evidence="1" type="ORF">A2892_01950</name>
</gene>
<reference evidence="1 2" key="1">
    <citation type="journal article" date="2016" name="Nat. Commun.">
        <title>Thousands of microbial genomes shed light on interconnected biogeochemical processes in an aquifer system.</title>
        <authorList>
            <person name="Anantharaman K."/>
            <person name="Brown C.T."/>
            <person name="Hug L.A."/>
            <person name="Sharon I."/>
            <person name="Castelle C.J."/>
            <person name="Probst A.J."/>
            <person name="Thomas B.C."/>
            <person name="Singh A."/>
            <person name="Wilkins M.J."/>
            <person name="Karaoz U."/>
            <person name="Brodie E.L."/>
            <person name="Williams K.H."/>
            <person name="Hubbard S.S."/>
            <person name="Banfield J.F."/>
        </authorList>
    </citation>
    <scope>NUCLEOTIDE SEQUENCE [LARGE SCALE GENOMIC DNA]</scope>
</reference>
<dbReference type="AlphaFoldDB" id="A0A1F8BBN2"/>
<dbReference type="Proteomes" id="UP000176404">
    <property type="component" value="Unassembled WGS sequence"/>
</dbReference>
<sequence>MSKLFYDHLITLDNLEREISKITETPEEKEEIWQIIDEMVHHRVLGCILDRLPKEHHHQFLSLFYECPYDEKILQFIEELVEDDIEDLIKKETKVFSQEILQEIFRKG</sequence>
<organism evidence="1 2">
    <name type="scientific">Candidatus Woesebacteria bacterium RIFCSPLOWO2_01_FULL_39_10b</name>
    <dbReference type="NCBI Taxonomy" id="1802517"/>
    <lineage>
        <taxon>Bacteria</taxon>
        <taxon>Candidatus Woeseibacteriota</taxon>
    </lineage>
</organism>
<evidence type="ECO:0000313" key="1">
    <source>
        <dbReference type="EMBL" id="OGM60785.1"/>
    </source>
</evidence>
<proteinExistence type="predicted"/>